<dbReference type="GO" id="GO:0009897">
    <property type="term" value="C:external side of plasma membrane"/>
    <property type="evidence" value="ECO:0007669"/>
    <property type="project" value="TreeGrafter"/>
</dbReference>
<dbReference type="Gene3D" id="2.10.50.10">
    <property type="entry name" value="Tumor Necrosis Factor Receptor, subunit A, domain 2"/>
    <property type="match status" value="2"/>
</dbReference>
<dbReference type="InterPro" id="IPR001368">
    <property type="entry name" value="TNFR/NGFR_Cys_rich_reg"/>
</dbReference>
<dbReference type="SMART" id="SM00208">
    <property type="entry name" value="TNFR"/>
    <property type="match status" value="3"/>
</dbReference>
<evidence type="ECO:0000259" key="4">
    <source>
        <dbReference type="PROSITE" id="PS50050"/>
    </source>
</evidence>
<feature type="transmembrane region" description="Helical" evidence="3">
    <location>
        <begin position="21"/>
        <end position="54"/>
    </location>
</feature>
<protein>
    <submittedName>
        <fullName evidence="5">Tumor necrosis factor receptor superfamily member 5-like</fullName>
    </submittedName>
</protein>
<dbReference type="GeneTree" id="ENSGT00940000161464"/>
<dbReference type="InterPro" id="IPR008063">
    <property type="entry name" value="Fas_rcpt"/>
</dbReference>
<keyword evidence="1" id="KW-1015">Disulfide bond</keyword>
<dbReference type="SUPFAM" id="SSF57586">
    <property type="entry name" value="TNF receptor-like"/>
    <property type="match status" value="2"/>
</dbReference>
<dbReference type="OMA" id="CESSAKC"/>
<evidence type="ECO:0000256" key="2">
    <source>
        <dbReference type="SAM" id="MobiDB-lite"/>
    </source>
</evidence>
<keyword evidence="3" id="KW-0812">Transmembrane</keyword>
<dbReference type="STRING" id="7868.ENSCMIP00000034188"/>
<dbReference type="GO" id="GO:0035631">
    <property type="term" value="C:CD40 receptor complex"/>
    <property type="evidence" value="ECO:0007669"/>
    <property type="project" value="TreeGrafter"/>
</dbReference>
<reference evidence="5" key="4">
    <citation type="submission" date="2025-08" db="UniProtKB">
        <authorList>
            <consortium name="Ensembl"/>
        </authorList>
    </citation>
    <scope>IDENTIFICATION</scope>
</reference>
<dbReference type="Pfam" id="PF00020">
    <property type="entry name" value="TNFR_c6"/>
    <property type="match status" value="2"/>
</dbReference>
<dbReference type="PANTHER" id="PTHR46875">
    <property type="entry name" value="TUMOR NECROSIS FACTOR RECEPTOR SUPERFAMILY MEMBER 5"/>
    <property type="match status" value="1"/>
</dbReference>
<reference evidence="6" key="3">
    <citation type="journal article" date="2014" name="Nature">
        <title>Elephant shark genome provides unique insights into gnathostome evolution.</title>
        <authorList>
            <consortium name="International Elephant Shark Genome Sequencing Consortium"/>
            <person name="Venkatesh B."/>
            <person name="Lee A.P."/>
            <person name="Ravi V."/>
            <person name="Maurya A.K."/>
            <person name="Lian M.M."/>
            <person name="Swann J.B."/>
            <person name="Ohta Y."/>
            <person name="Flajnik M.F."/>
            <person name="Sutoh Y."/>
            <person name="Kasahara M."/>
            <person name="Hoon S."/>
            <person name="Gangu V."/>
            <person name="Roy S.W."/>
            <person name="Irimia M."/>
            <person name="Korzh V."/>
            <person name="Kondrychyn I."/>
            <person name="Lim Z.W."/>
            <person name="Tay B.H."/>
            <person name="Tohari S."/>
            <person name="Kong K.W."/>
            <person name="Ho S."/>
            <person name="Lorente-Galdos B."/>
            <person name="Quilez J."/>
            <person name="Marques-Bonet T."/>
            <person name="Raney B.J."/>
            <person name="Ingham P.W."/>
            <person name="Tay A."/>
            <person name="Hillier L.W."/>
            <person name="Minx P."/>
            <person name="Boehm T."/>
            <person name="Wilson R.K."/>
            <person name="Brenner S."/>
            <person name="Warren W.C."/>
        </authorList>
    </citation>
    <scope>NUCLEOTIDE SEQUENCE [LARGE SCALE GENOMIC DNA]</scope>
</reference>
<keyword evidence="6" id="KW-1185">Reference proteome</keyword>
<proteinExistence type="predicted"/>
<dbReference type="Proteomes" id="UP000314986">
    <property type="component" value="Unassembled WGS sequence"/>
</dbReference>
<name>A0A4W3J7R5_CALMI</name>
<feature type="domain" description="TNFR-Cys" evidence="4">
    <location>
        <begin position="83"/>
        <end position="124"/>
    </location>
</feature>
<feature type="compositionally biased region" description="Basic and acidic residues" evidence="2">
    <location>
        <begin position="352"/>
        <end position="361"/>
    </location>
</feature>
<feature type="transmembrane region" description="Helical" evidence="3">
    <location>
        <begin position="252"/>
        <end position="279"/>
    </location>
</feature>
<dbReference type="PRINTS" id="PR01680">
    <property type="entry name" value="TNFACTORR6"/>
</dbReference>
<dbReference type="GO" id="GO:0002768">
    <property type="term" value="P:immune response-regulating cell surface receptor signaling pathway"/>
    <property type="evidence" value="ECO:0007669"/>
    <property type="project" value="TreeGrafter"/>
</dbReference>
<sequence length="370" mass="40337">MCERNGIISAGVTTSESGRFSLSVCVCVCLCVSVCVCLSVCLCLCLCVSLSVSLCLDTKAEGRKTMKFRQMLLLLIPTMQLYFCESSAKCNSLTQYYKVARCCTKCPPGSYMEKECTRKVETDCRGCEPHHYQSDWNMLDHCRRHTNCDPNGGFETDSEGDTTHNTVCRCAVGKHCANKDCEVCMDDTPNEELVAPDDHWPKDTECKPCQPGFYSDVSCAVAPCKPWTDCGPKGQLKPGNTTSDVICNPDTVLSAGITAAIVVGVLLVVLVALIGGGFYMTDSLKKWPGSLLGKTKQVAQPHAKENNNDVRVVLLDSNGCARDPNVEETSIPVPETQMPGQVRCILVTASQEDGKESHLPEQEQASYPRS</sequence>
<feature type="region of interest" description="Disordered" evidence="2">
    <location>
        <begin position="351"/>
        <end position="370"/>
    </location>
</feature>
<feature type="disulfide bond" evidence="1">
    <location>
        <begin position="106"/>
        <end position="124"/>
    </location>
</feature>
<comment type="caution">
    <text evidence="1">Lacks conserved residue(s) required for the propagation of feature annotation.</text>
</comment>
<reference evidence="5" key="5">
    <citation type="submission" date="2025-09" db="UniProtKB">
        <authorList>
            <consortium name="Ensembl"/>
        </authorList>
    </citation>
    <scope>IDENTIFICATION</scope>
</reference>
<evidence type="ECO:0000313" key="5">
    <source>
        <dbReference type="Ensembl" id="ENSCMIP00000034188.1"/>
    </source>
</evidence>
<keyword evidence="3" id="KW-0472">Membrane</keyword>
<evidence type="ECO:0000256" key="3">
    <source>
        <dbReference type="SAM" id="Phobius"/>
    </source>
</evidence>
<reference evidence="6" key="1">
    <citation type="journal article" date="2006" name="Science">
        <title>Ancient noncoding elements conserved in the human genome.</title>
        <authorList>
            <person name="Venkatesh B."/>
            <person name="Kirkness E.F."/>
            <person name="Loh Y.H."/>
            <person name="Halpern A.L."/>
            <person name="Lee A.P."/>
            <person name="Johnson J."/>
            <person name="Dandona N."/>
            <person name="Viswanathan L.D."/>
            <person name="Tay A."/>
            <person name="Venter J.C."/>
            <person name="Strausberg R.L."/>
            <person name="Brenner S."/>
        </authorList>
    </citation>
    <scope>NUCLEOTIDE SEQUENCE [LARGE SCALE GENOMIC DNA]</scope>
</reference>
<evidence type="ECO:0000313" key="6">
    <source>
        <dbReference type="Proteomes" id="UP000314986"/>
    </source>
</evidence>
<feature type="disulfide bond" evidence="1">
    <location>
        <begin position="103"/>
        <end position="116"/>
    </location>
</feature>
<dbReference type="GO" id="GO:0004888">
    <property type="term" value="F:transmembrane signaling receptor activity"/>
    <property type="evidence" value="ECO:0007669"/>
    <property type="project" value="InterPro"/>
</dbReference>
<dbReference type="GO" id="GO:0006915">
    <property type="term" value="P:apoptotic process"/>
    <property type="evidence" value="ECO:0007669"/>
    <property type="project" value="InterPro"/>
</dbReference>
<gene>
    <name evidence="5" type="primary">LOC103191371</name>
</gene>
<dbReference type="Ensembl" id="ENSCMIT00000034704.1">
    <property type="protein sequence ID" value="ENSCMIP00000034188.1"/>
    <property type="gene ID" value="ENSCMIG00000014519.1"/>
</dbReference>
<dbReference type="PANTHER" id="PTHR46875:SF1">
    <property type="entry name" value="TUMOR NECROSIS FACTOR RECEPTOR SUPERFAMILY MEMBER 5"/>
    <property type="match status" value="1"/>
</dbReference>
<dbReference type="PROSITE" id="PS50050">
    <property type="entry name" value="TNFR_NGFR_2"/>
    <property type="match status" value="1"/>
</dbReference>
<evidence type="ECO:0000256" key="1">
    <source>
        <dbReference type="PROSITE-ProRule" id="PRU00206"/>
    </source>
</evidence>
<dbReference type="AlphaFoldDB" id="A0A4W3J7R5"/>
<reference evidence="6" key="2">
    <citation type="journal article" date="2007" name="PLoS Biol.">
        <title>Survey sequencing and comparative analysis of the elephant shark (Callorhinchus milii) genome.</title>
        <authorList>
            <person name="Venkatesh B."/>
            <person name="Kirkness E.F."/>
            <person name="Loh Y.H."/>
            <person name="Halpern A.L."/>
            <person name="Lee A.P."/>
            <person name="Johnson J."/>
            <person name="Dandona N."/>
            <person name="Viswanathan L.D."/>
            <person name="Tay A."/>
            <person name="Venter J.C."/>
            <person name="Strausberg R.L."/>
            <person name="Brenner S."/>
        </authorList>
    </citation>
    <scope>NUCLEOTIDE SEQUENCE [LARGE SCALE GENOMIC DNA]</scope>
</reference>
<organism evidence="5 6">
    <name type="scientific">Callorhinchus milii</name>
    <name type="common">Ghost shark</name>
    <dbReference type="NCBI Taxonomy" id="7868"/>
    <lineage>
        <taxon>Eukaryota</taxon>
        <taxon>Metazoa</taxon>
        <taxon>Chordata</taxon>
        <taxon>Craniata</taxon>
        <taxon>Vertebrata</taxon>
        <taxon>Chondrichthyes</taxon>
        <taxon>Holocephali</taxon>
        <taxon>Chimaeriformes</taxon>
        <taxon>Callorhinchidae</taxon>
        <taxon>Callorhinchus</taxon>
    </lineage>
</organism>
<dbReference type="PROSITE" id="PS00652">
    <property type="entry name" value="TNFR_NGFR_1"/>
    <property type="match status" value="1"/>
</dbReference>
<dbReference type="InterPro" id="IPR052135">
    <property type="entry name" value="TNFRSF5"/>
</dbReference>
<keyword evidence="3" id="KW-1133">Transmembrane helix</keyword>
<dbReference type="GO" id="GO:0006955">
    <property type="term" value="P:immune response"/>
    <property type="evidence" value="ECO:0007669"/>
    <property type="project" value="InterPro"/>
</dbReference>
<dbReference type="InParanoid" id="A0A4W3J7R5"/>
<accession>A0A4W3J7R5</accession>
<feature type="repeat" description="TNFR-Cys" evidence="1">
    <location>
        <begin position="83"/>
        <end position="124"/>
    </location>
</feature>